<keyword evidence="1" id="KW-0732">Signal</keyword>
<reference evidence="3" key="1">
    <citation type="journal article" date="2019" name="Int. J. Syst. Evol. Microbiol.">
        <title>The Global Catalogue of Microorganisms (GCM) 10K type strain sequencing project: providing services to taxonomists for standard genome sequencing and annotation.</title>
        <authorList>
            <consortium name="The Broad Institute Genomics Platform"/>
            <consortium name="The Broad Institute Genome Sequencing Center for Infectious Disease"/>
            <person name="Wu L."/>
            <person name="Ma J."/>
        </authorList>
    </citation>
    <scope>NUCLEOTIDE SEQUENCE [LARGE SCALE GENOMIC DNA]</scope>
    <source>
        <strain evidence="3">CCUG 62952</strain>
    </source>
</reference>
<comment type="caution">
    <text evidence="2">The sequence shown here is derived from an EMBL/GenBank/DDBJ whole genome shotgun (WGS) entry which is preliminary data.</text>
</comment>
<accession>A0ABW3D0R1</accession>
<evidence type="ECO:0000256" key="1">
    <source>
        <dbReference type="ARBA" id="ARBA00022729"/>
    </source>
</evidence>
<protein>
    <submittedName>
        <fullName evidence="2">T9SS type A sorting domain-containing protein</fullName>
    </submittedName>
</protein>
<evidence type="ECO:0000313" key="2">
    <source>
        <dbReference type="EMBL" id="MFD0863455.1"/>
    </source>
</evidence>
<name>A0ABW3D0R1_9FLAO</name>
<organism evidence="2 3">
    <name type="scientific">Sungkyunkwania multivorans</name>
    <dbReference type="NCBI Taxonomy" id="1173618"/>
    <lineage>
        <taxon>Bacteria</taxon>
        <taxon>Pseudomonadati</taxon>
        <taxon>Bacteroidota</taxon>
        <taxon>Flavobacteriia</taxon>
        <taxon>Flavobacteriales</taxon>
        <taxon>Flavobacteriaceae</taxon>
        <taxon>Sungkyunkwania</taxon>
    </lineage>
</organism>
<dbReference type="NCBIfam" id="TIGR04183">
    <property type="entry name" value="Por_Secre_tail"/>
    <property type="match status" value="1"/>
</dbReference>
<proteinExistence type="predicted"/>
<dbReference type="Proteomes" id="UP001596978">
    <property type="component" value="Unassembled WGS sequence"/>
</dbReference>
<keyword evidence="3" id="KW-1185">Reference proteome</keyword>
<sequence>MERSIITCHVFIITILFTGSMYAQTSADLSFQDVSINMRPNASQSASDDIPRIRIGFENEIGFHRQLLLAIVPGTTDGIDWGYDGALIENQTDDMYWLIEGQPHVIQAIGNISSLTHLSLGIRSGSSQMVTIMLDELENFDEDLPLFIFDHQSRSYVDITDGPYSFFVAQGEHTDRFSMIFPGSVLSLEDKQQKSDKFMLFFDSNGAQLVVKNDKSELVANITIYDLGGQRVWSGRYKQVQGQYEVPMFTATGVYMAVIETKEYVVSKKFVKN</sequence>
<dbReference type="RefSeq" id="WP_386409513.1">
    <property type="nucleotide sequence ID" value="NZ_JBHTJH010000017.1"/>
</dbReference>
<dbReference type="InterPro" id="IPR026444">
    <property type="entry name" value="Secre_tail"/>
</dbReference>
<dbReference type="EMBL" id="JBHTJH010000017">
    <property type="protein sequence ID" value="MFD0863455.1"/>
    <property type="molecule type" value="Genomic_DNA"/>
</dbReference>
<gene>
    <name evidence="2" type="ORF">ACFQ1M_14665</name>
</gene>
<evidence type="ECO:0000313" key="3">
    <source>
        <dbReference type="Proteomes" id="UP001596978"/>
    </source>
</evidence>